<dbReference type="Pfam" id="PF01145">
    <property type="entry name" value="Band_7"/>
    <property type="match status" value="1"/>
</dbReference>
<evidence type="ECO:0000259" key="3">
    <source>
        <dbReference type="SMART" id="SM00244"/>
    </source>
</evidence>
<evidence type="ECO:0000256" key="2">
    <source>
        <dbReference type="SAM" id="MobiDB-lite"/>
    </source>
</evidence>
<dbReference type="SMART" id="SM00244">
    <property type="entry name" value="PHB"/>
    <property type="match status" value="1"/>
</dbReference>
<proteinExistence type="inferred from homology"/>
<dbReference type="PANTHER" id="PTHR10264:SF19">
    <property type="entry name" value="AT06885P-RELATED"/>
    <property type="match status" value="1"/>
</dbReference>
<dbReference type="InterPro" id="IPR036013">
    <property type="entry name" value="Band_7/SPFH_dom_sf"/>
</dbReference>
<gene>
    <name evidence="4" type="ORF">B0T18DRAFT_432047</name>
</gene>
<evidence type="ECO:0000313" key="4">
    <source>
        <dbReference type="EMBL" id="KAK0740799.1"/>
    </source>
</evidence>
<comment type="similarity">
    <text evidence="1">Belongs to the band 7/mec-2 family.</text>
</comment>
<dbReference type="CDD" id="cd13437">
    <property type="entry name" value="SPFH_alloslipin"/>
    <property type="match status" value="1"/>
</dbReference>
<keyword evidence="5" id="KW-1185">Reference proteome</keyword>
<evidence type="ECO:0000256" key="1">
    <source>
        <dbReference type="ARBA" id="ARBA00008164"/>
    </source>
</evidence>
<comment type="caution">
    <text evidence="4">The sequence shown here is derived from an EMBL/GenBank/DDBJ whole genome shotgun (WGS) entry which is preliminary data.</text>
</comment>
<evidence type="ECO:0000313" key="5">
    <source>
        <dbReference type="Proteomes" id="UP001172155"/>
    </source>
</evidence>
<dbReference type="EMBL" id="JAUKUD010000006">
    <property type="protein sequence ID" value="KAK0740799.1"/>
    <property type="molecule type" value="Genomic_DNA"/>
</dbReference>
<accession>A0AA40EK52</accession>
<reference evidence="4" key="1">
    <citation type="submission" date="2023-06" db="EMBL/GenBank/DDBJ databases">
        <title>Genome-scale phylogeny and comparative genomics of the fungal order Sordariales.</title>
        <authorList>
            <consortium name="Lawrence Berkeley National Laboratory"/>
            <person name="Hensen N."/>
            <person name="Bonometti L."/>
            <person name="Westerberg I."/>
            <person name="Brannstrom I.O."/>
            <person name="Guillou S."/>
            <person name="Cros-Aarteil S."/>
            <person name="Calhoun S."/>
            <person name="Haridas S."/>
            <person name="Kuo A."/>
            <person name="Mondo S."/>
            <person name="Pangilinan J."/>
            <person name="Riley R."/>
            <person name="LaButti K."/>
            <person name="Andreopoulos B."/>
            <person name="Lipzen A."/>
            <person name="Chen C."/>
            <person name="Yanf M."/>
            <person name="Daum C."/>
            <person name="Ng V."/>
            <person name="Clum A."/>
            <person name="Steindorff A."/>
            <person name="Ohm R."/>
            <person name="Martin F."/>
            <person name="Silar P."/>
            <person name="Natvig D."/>
            <person name="Lalanne C."/>
            <person name="Gautier V."/>
            <person name="Ament-velasquez S.L."/>
            <person name="Kruys A."/>
            <person name="Hutchinson M.I."/>
            <person name="Powell A.J."/>
            <person name="Barry K."/>
            <person name="Miller A.N."/>
            <person name="Grigoriev I.V."/>
            <person name="Debuchy R."/>
            <person name="Gladieux P."/>
            <person name="Thoren M.H."/>
            <person name="Johannesson H."/>
        </authorList>
    </citation>
    <scope>NUCLEOTIDE SEQUENCE</scope>
    <source>
        <strain evidence="4">SMH3187-1</strain>
    </source>
</reference>
<dbReference type="SUPFAM" id="SSF117892">
    <property type="entry name" value="Band 7/SPFH domain"/>
    <property type="match status" value="1"/>
</dbReference>
<dbReference type="Proteomes" id="UP001172155">
    <property type="component" value="Unassembled WGS sequence"/>
</dbReference>
<dbReference type="PRINTS" id="PR00721">
    <property type="entry name" value="STOMATIN"/>
</dbReference>
<dbReference type="GO" id="GO:0005886">
    <property type="term" value="C:plasma membrane"/>
    <property type="evidence" value="ECO:0007669"/>
    <property type="project" value="InterPro"/>
</dbReference>
<feature type="compositionally biased region" description="Basic and acidic residues" evidence="2">
    <location>
        <begin position="1"/>
        <end position="13"/>
    </location>
</feature>
<name>A0AA40EK52_9PEZI</name>
<dbReference type="Gene3D" id="3.30.479.30">
    <property type="entry name" value="Band 7 domain"/>
    <property type="match status" value="1"/>
</dbReference>
<dbReference type="InterPro" id="IPR043202">
    <property type="entry name" value="Band-7_stomatin-like"/>
</dbReference>
<dbReference type="InterPro" id="IPR001107">
    <property type="entry name" value="Band_7"/>
</dbReference>
<dbReference type="InterPro" id="IPR001972">
    <property type="entry name" value="Stomatin_HflK_fam"/>
</dbReference>
<dbReference type="PANTHER" id="PTHR10264">
    <property type="entry name" value="BAND 7 PROTEIN-RELATED"/>
    <property type="match status" value="1"/>
</dbReference>
<organism evidence="4 5">
    <name type="scientific">Schizothecium vesticola</name>
    <dbReference type="NCBI Taxonomy" id="314040"/>
    <lineage>
        <taxon>Eukaryota</taxon>
        <taxon>Fungi</taxon>
        <taxon>Dikarya</taxon>
        <taxon>Ascomycota</taxon>
        <taxon>Pezizomycotina</taxon>
        <taxon>Sordariomycetes</taxon>
        <taxon>Sordariomycetidae</taxon>
        <taxon>Sordariales</taxon>
        <taxon>Schizotheciaceae</taxon>
        <taxon>Schizothecium</taxon>
    </lineage>
</organism>
<dbReference type="Gene3D" id="6.10.250.2090">
    <property type="match status" value="1"/>
</dbReference>
<dbReference type="AlphaFoldDB" id="A0AA40EK52"/>
<dbReference type="GO" id="GO:0098552">
    <property type="term" value="C:side of membrane"/>
    <property type="evidence" value="ECO:0007669"/>
    <property type="project" value="UniProtKB-ARBA"/>
</dbReference>
<protein>
    <submittedName>
        <fullName evidence="4">SPFH domain family protein</fullName>
    </submittedName>
</protein>
<feature type="domain" description="Band 7" evidence="3">
    <location>
        <begin position="81"/>
        <end position="238"/>
    </location>
</feature>
<dbReference type="FunFam" id="3.30.479.30:FF:000004">
    <property type="entry name" value="Putative membrane protease family, stomatin"/>
    <property type="match status" value="1"/>
</dbReference>
<feature type="region of interest" description="Disordered" evidence="2">
    <location>
        <begin position="1"/>
        <end position="34"/>
    </location>
</feature>
<sequence>MSDHGSAKGKAPEQNDVNNIGFRPQVNMTVEPPKPEDLQKSYASIVGDDSGPQGWYGVMINALGAVVGTMGAFPCIICCPNPYKRVGQGNVGLVTKFGKFYKAVDPGLVKINPLSENLIQVDVKIQIVEVPKQICMTKDNVSVNLTSVIYYHIVSPHKAAFGITDVRQALIERTQTTLRHVVGARVLQDVIERREEVAQSIGEIIEDVAAGWGVQVESMLIKDIIFSQELQESLSMAAQSKRIGESKIIAAKAEVEAAKLMRQAADILSSAPAMQIRYLEAMQAMAKSANSKVIFLPGQTMASSSQLNASLNKGTGFGGGEGSGSGGVDEFGGDGGFNSAINARIIENI</sequence>